<gene>
    <name evidence="1" type="ORF">T4E_9662</name>
</gene>
<accession>A0A0V0Y4Z6</accession>
<reference evidence="1 2" key="1">
    <citation type="submission" date="2015-01" db="EMBL/GenBank/DDBJ databases">
        <title>Evolution of Trichinella species and genotypes.</title>
        <authorList>
            <person name="Korhonen P.K."/>
            <person name="Edoardo P."/>
            <person name="Giuseppe L.R."/>
            <person name="Gasser R.B."/>
        </authorList>
    </citation>
    <scope>NUCLEOTIDE SEQUENCE [LARGE SCALE GENOMIC DNA]</scope>
    <source>
        <strain evidence="1">ISS141</strain>
    </source>
</reference>
<sequence>MPLFRWKIATCSAWNRREKNCTRRLLVLFERLDTFEEYDKYPDILELRDAILSVAKELEKEKVDEDQPGCSGTTTD</sequence>
<organism evidence="1 2">
    <name type="scientific">Trichinella pseudospiralis</name>
    <name type="common">Parasitic roundworm</name>
    <dbReference type="NCBI Taxonomy" id="6337"/>
    <lineage>
        <taxon>Eukaryota</taxon>
        <taxon>Metazoa</taxon>
        <taxon>Ecdysozoa</taxon>
        <taxon>Nematoda</taxon>
        <taxon>Enoplea</taxon>
        <taxon>Dorylaimia</taxon>
        <taxon>Trichinellida</taxon>
        <taxon>Trichinellidae</taxon>
        <taxon>Trichinella</taxon>
    </lineage>
</organism>
<evidence type="ECO:0000313" key="2">
    <source>
        <dbReference type="Proteomes" id="UP000054815"/>
    </source>
</evidence>
<dbReference type="STRING" id="6337.A0A0V0Y4Z6"/>
<comment type="caution">
    <text evidence="1">The sequence shown here is derived from an EMBL/GenBank/DDBJ whole genome shotgun (WGS) entry which is preliminary data.</text>
</comment>
<name>A0A0V0Y4Z6_TRIPS</name>
<dbReference type="AlphaFoldDB" id="A0A0V0Y4Z6"/>
<dbReference type="EMBL" id="JYDU01000062">
    <property type="protein sequence ID" value="KRX95072.1"/>
    <property type="molecule type" value="Genomic_DNA"/>
</dbReference>
<dbReference type="Proteomes" id="UP000054815">
    <property type="component" value="Unassembled WGS sequence"/>
</dbReference>
<proteinExistence type="predicted"/>
<evidence type="ECO:0000313" key="1">
    <source>
        <dbReference type="EMBL" id="KRX95072.1"/>
    </source>
</evidence>
<protein>
    <submittedName>
        <fullName evidence="1">Uncharacterized protein</fullName>
    </submittedName>
</protein>